<evidence type="ECO:0000313" key="4">
    <source>
        <dbReference type="Proteomes" id="UP000448867"/>
    </source>
</evidence>
<proteinExistence type="predicted"/>
<dbReference type="Pfam" id="PF13349">
    <property type="entry name" value="DUF4097"/>
    <property type="match status" value="1"/>
</dbReference>
<dbReference type="PANTHER" id="PTHR33885">
    <property type="entry name" value="PHAGE SHOCK PROTEIN C"/>
    <property type="match status" value="1"/>
</dbReference>
<dbReference type="InterPro" id="IPR052027">
    <property type="entry name" value="PspC"/>
</dbReference>
<dbReference type="PIRSF" id="PIRSF012569">
    <property type="entry name" value="UCP012569"/>
    <property type="match status" value="1"/>
</dbReference>
<dbReference type="PANTHER" id="PTHR33885:SF4">
    <property type="entry name" value="LMO2487 PROTEIN"/>
    <property type="match status" value="1"/>
</dbReference>
<dbReference type="InterPro" id="IPR016599">
    <property type="entry name" value="UCP012569"/>
</dbReference>
<evidence type="ECO:0000313" key="3">
    <source>
        <dbReference type="EMBL" id="MRX72355.1"/>
    </source>
</evidence>
<sequence length="370" mass="40650">MKEEKKRILRLVEQGKITAEEAITLIERLEDDYAAKEESMISALSTEVLSQDNSGSQKSEQQSHQKQSTFAAKLIDLIDGAVKKVKELDLDLDLPIGQSQDVNHTFQFNGGSLDSLYLQFVYGSVNILPGSGEDIRVECEAKVYRTDSSEEARTFFLENFAVDLEANKLSIVSDKKTLKTNVTLYIPERNYNDVQVRLFNGPIRGEHVTARELKAKTANGMISFQSLSGGSASLETANGQIKLANNQSKKIEAETINGIIDVNGSPEKLDLQSFNGNIVVDLFNQSCSTLLAKTTTGSIDVYLPEHTPINGELKSNFGNLSASVKGAEILTEKNENLQKELKIGTGDAQQALNLFAETKTGSISIKHNKR</sequence>
<dbReference type="InterPro" id="IPR053959">
    <property type="entry name" value="YvlB/LiaX_N"/>
</dbReference>
<organism evidence="3 4">
    <name type="scientific">Metabacillus lacus</name>
    <dbReference type="NCBI Taxonomy" id="1983721"/>
    <lineage>
        <taxon>Bacteria</taxon>
        <taxon>Bacillati</taxon>
        <taxon>Bacillota</taxon>
        <taxon>Bacilli</taxon>
        <taxon>Bacillales</taxon>
        <taxon>Bacillaceae</taxon>
        <taxon>Metabacillus</taxon>
    </lineage>
</organism>
<dbReference type="RefSeq" id="WP_154307514.1">
    <property type="nucleotide sequence ID" value="NZ_WKKI01000014.1"/>
</dbReference>
<feature type="domain" description="YvlB/LiaX N-terminal" evidence="2">
    <location>
        <begin position="3"/>
        <end position="31"/>
    </location>
</feature>
<dbReference type="Pfam" id="PF22746">
    <property type="entry name" value="SHOCT-like_DUF2089-C"/>
    <property type="match status" value="1"/>
</dbReference>
<gene>
    <name evidence="3" type="ORF">GJU40_09350</name>
</gene>
<name>A0A7X2IZ54_9BACI</name>
<accession>A0A7X2IZ54</accession>
<dbReference type="OrthoDB" id="2240743at2"/>
<feature type="domain" description="DUF4097" evidence="1">
    <location>
        <begin position="175"/>
        <end position="352"/>
    </location>
</feature>
<evidence type="ECO:0000259" key="2">
    <source>
        <dbReference type="Pfam" id="PF22746"/>
    </source>
</evidence>
<dbReference type="EMBL" id="WKKI01000014">
    <property type="protein sequence ID" value="MRX72355.1"/>
    <property type="molecule type" value="Genomic_DNA"/>
</dbReference>
<keyword evidence="4" id="KW-1185">Reference proteome</keyword>
<evidence type="ECO:0000259" key="1">
    <source>
        <dbReference type="Pfam" id="PF13349"/>
    </source>
</evidence>
<dbReference type="AlphaFoldDB" id="A0A7X2IZ54"/>
<dbReference type="InterPro" id="IPR025164">
    <property type="entry name" value="Toastrack_DUF4097"/>
</dbReference>
<dbReference type="Proteomes" id="UP000448867">
    <property type="component" value="Unassembled WGS sequence"/>
</dbReference>
<reference evidence="3 4" key="1">
    <citation type="submission" date="2019-11" db="EMBL/GenBank/DDBJ databases">
        <title>Bacillus lacus genome.</title>
        <authorList>
            <person name="Allen C.J."/>
            <person name="Newman J.D."/>
        </authorList>
    </citation>
    <scope>NUCLEOTIDE SEQUENCE [LARGE SCALE GENOMIC DNA]</scope>
    <source>
        <strain evidence="3 4">KCTC 33946</strain>
    </source>
</reference>
<comment type="caution">
    <text evidence="3">The sequence shown here is derived from an EMBL/GenBank/DDBJ whole genome shotgun (WGS) entry which is preliminary data.</text>
</comment>
<protein>
    <submittedName>
        <fullName evidence="3">DUF4097 family beta strand repeat protein</fullName>
    </submittedName>
</protein>